<protein>
    <submittedName>
        <fullName evidence="2">Ribose-phosphate pyrophosphokinase</fullName>
    </submittedName>
</protein>
<dbReference type="Proteomes" id="UP000254649">
    <property type="component" value="Unassembled WGS sequence"/>
</dbReference>
<keyword evidence="2" id="KW-0808">Transferase</keyword>
<dbReference type="AlphaFoldDB" id="A0A380U2A8"/>
<sequence>MNILPDSVYQGKSTLHHFNLELIESLSLITIFTYPKRDLSQPRPIGGSCPIAYALKHLENLNLTVEQRIVFFRYVSQCIHYFNQYLKRDCHIDYIVPMPSSCELTRHVAILLGYCFQRPMISIFEKTNISMKSIPLEQRNQFNPLILNAANSSDFTGKTVLLVDDLVATGNTLTNANHLMKMHFNDIQTIAFSLFKTEC</sequence>
<evidence type="ECO:0000313" key="2">
    <source>
        <dbReference type="EMBL" id="SUT95280.1"/>
    </source>
</evidence>
<keyword evidence="3" id="KW-1185">Reference proteome</keyword>
<reference evidence="2 3" key="1">
    <citation type="submission" date="2018-06" db="EMBL/GenBank/DDBJ databases">
        <authorList>
            <consortium name="Pathogen Informatics"/>
            <person name="Doyle S."/>
        </authorList>
    </citation>
    <scope>NUCLEOTIDE SEQUENCE [LARGE SCALE GENOMIC DNA]</scope>
    <source>
        <strain evidence="2 3">NCTC10801</strain>
    </source>
</reference>
<dbReference type="OrthoDB" id="5676627at2"/>
<gene>
    <name evidence="2" type="ORF">NCTC10801_02431</name>
</gene>
<evidence type="ECO:0000259" key="1">
    <source>
        <dbReference type="Pfam" id="PF00156"/>
    </source>
</evidence>
<dbReference type="InterPro" id="IPR000836">
    <property type="entry name" value="PRTase_dom"/>
</dbReference>
<dbReference type="GO" id="GO:0016301">
    <property type="term" value="F:kinase activity"/>
    <property type="evidence" value="ECO:0007669"/>
    <property type="project" value="UniProtKB-KW"/>
</dbReference>
<accession>A0A380U2A8</accession>
<dbReference type="Pfam" id="PF00156">
    <property type="entry name" value="Pribosyltran"/>
    <property type="match status" value="1"/>
</dbReference>
<name>A0A380U2A8_9PAST</name>
<dbReference type="SUPFAM" id="SSF53271">
    <property type="entry name" value="PRTase-like"/>
    <property type="match status" value="1"/>
</dbReference>
<dbReference type="Gene3D" id="3.40.50.2020">
    <property type="match status" value="1"/>
</dbReference>
<dbReference type="EMBL" id="UFRQ01000003">
    <property type="protein sequence ID" value="SUT95280.1"/>
    <property type="molecule type" value="Genomic_DNA"/>
</dbReference>
<proteinExistence type="predicted"/>
<keyword evidence="2" id="KW-0418">Kinase</keyword>
<organism evidence="2 3">
    <name type="scientific">[Actinobacillus] rossii</name>
    <dbReference type="NCBI Taxonomy" id="123820"/>
    <lineage>
        <taxon>Bacteria</taxon>
        <taxon>Pseudomonadati</taxon>
        <taxon>Pseudomonadota</taxon>
        <taxon>Gammaproteobacteria</taxon>
        <taxon>Pasteurellales</taxon>
        <taxon>Pasteurellaceae</taxon>
    </lineage>
</organism>
<dbReference type="CDD" id="cd06223">
    <property type="entry name" value="PRTases_typeI"/>
    <property type="match status" value="1"/>
</dbReference>
<evidence type="ECO:0000313" key="3">
    <source>
        <dbReference type="Proteomes" id="UP000254649"/>
    </source>
</evidence>
<feature type="domain" description="Phosphoribosyltransferase" evidence="1">
    <location>
        <begin position="127"/>
        <end position="181"/>
    </location>
</feature>
<dbReference type="InterPro" id="IPR029057">
    <property type="entry name" value="PRTase-like"/>
</dbReference>